<evidence type="ECO:0000313" key="11">
    <source>
        <dbReference type="EMBL" id="KAG2197650.1"/>
    </source>
</evidence>
<dbReference type="GO" id="GO:0043332">
    <property type="term" value="C:mating projection tip"/>
    <property type="evidence" value="ECO:0007669"/>
    <property type="project" value="UniProtKB-UniRule"/>
</dbReference>
<feature type="transmembrane region" description="Helical" evidence="10">
    <location>
        <begin position="318"/>
        <end position="340"/>
    </location>
</feature>
<feature type="transmembrane region" description="Helical" evidence="10">
    <location>
        <begin position="12"/>
        <end position="32"/>
    </location>
</feature>
<evidence type="ECO:0000256" key="2">
    <source>
        <dbReference type="ARBA" id="ARBA00004127"/>
    </source>
</evidence>
<keyword evidence="7 10" id="KW-1133">Transmembrane helix</keyword>
<dbReference type="GO" id="GO:0012505">
    <property type="term" value="C:endomembrane system"/>
    <property type="evidence" value="ECO:0007669"/>
    <property type="project" value="UniProtKB-SubCell"/>
</dbReference>
<dbReference type="Proteomes" id="UP000603453">
    <property type="component" value="Unassembled WGS sequence"/>
</dbReference>
<dbReference type="OrthoDB" id="10248838at2759"/>
<evidence type="ECO:0000256" key="8">
    <source>
        <dbReference type="ARBA" id="ARBA00023136"/>
    </source>
</evidence>
<evidence type="ECO:0000256" key="9">
    <source>
        <dbReference type="ARBA" id="ARBA00023180"/>
    </source>
</evidence>
<comment type="function">
    <text evidence="1 10">Involved in cell fusion during mating by stabilizing the plasma membrane fusion event.</text>
</comment>
<evidence type="ECO:0000256" key="3">
    <source>
        <dbReference type="ARBA" id="ARBA00004196"/>
    </source>
</evidence>
<comment type="similarity">
    <text evidence="4 10">Belongs to the PRM1 family.</text>
</comment>
<dbReference type="PANTHER" id="PTHR31030:SF1">
    <property type="entry name" value="PLASMA MEMBRANE FUSION PROTEIN PRM1"/>
    <property type="match status" value="1"/>
</dbReference>
<comment type="caution">
    <text evidence="11">The sequence shown here is derived from an EMBL/GenBank/DDBJ whole genome shotgun (WGS) entry which is preliminary data.</text>
</comment>
<evidence type="ECO:0000313" key="12">
    <source>
        <dbReference type="Proteomes" id="UP000603453"/>
    </source>
</evidence>
<keyword evidence="9" id="KW-0325">Glycoprotein</keyword>
<reference evidence="11" key="1">
    <citation type="submission" date="2020-12" db="EMBL/GenBank/DDBJ databases">
        <title>Metabolic potential, ecology and presence of endohyphal bacteria is reflected in genomic diversity of Mucoromycotina.</title>
        <authorList>
            <person name="Muszewska A."/>
            <person name="Okrasinska A."/>
            <person name="Steczkiewicz K."/>
            <person name="Drgas O."/>
            <person name="Orlowska M."/>
            <person name="Perlinska-Lenart U."/>
            <person name="Aleksandrzak-Piekarczyk T."/>
            <person name="Szatraj K."/>
            <person name="Zielenkiewicz U."/>
            <person name="Pilsyk S."/>
            <person name="Malc E."/>
            <person name="Mieczkowski P."/>
            <person name="Kruszewska J.S."/>
            <person name="Biernat P."/>
            <person name="Pawlowska J."/>
        </authorList>
    </citation>
    <scope>NUCLEOTIDE SEQUENCE</scope>
    <source>
        <strain evidence="11">WA0000017839</strain>
    </source>
</reference>
<evidence type="ECO:0000256" key="1">
    <source>
        <dbReference type="ARBA" id="ARBA00002512"/>
    </source>
</evidence>
<dbReference type="AlphaFoldDB" id="A0A8H7QSV6"/>
<protein>
    <recommendedName>
        <fullName evidence="10">Plasma membrane fusion protein PRM1</fullName>
    </recommendedName>
</protein>
<comment type="caution">
    <text evidence="10">Lacks conserved residue(s) required for the propagation of feature annotation.</text>
</comment>
<keyword evidence="8 10" id="KW-0472">Membrane</keyword>
<keyword evidence="6 10" id="KW-0184">Conjugation</keyword>
<feature type="transmembrane region" description="Helical" evidence="10">
    <location>
        <begin position="233"/>
        <end position="255"/>
    </location>
</feature>
<evidence type="ECO:0000256" key="5">
    <source>
        <dbReference type="ARBA" id="ARBA00022692"/>
    </source>
</evidence>
<dbReference type="GO" id="GO:0032220">
    <property type="term" value="P:plasma membrane fusion involved in cytogamy"/>
    <property type="evidence" value="ECO:0007669"/>
    <property type="project" value="TreeGrafter"/>
</dbReference>
<keyword evidence="5 10" id="KW-0812">Transmembrane</keyword>
<evidence type="ECO:0000256" key="10">
    <source>
        <dbReference type="RuleBase" id="RU366035"/>
    </source>
</evidence>
<keyword evidence="10" id="KW-1003">Cell membrane</keyword>
<comment type="subcellular location">
    <subcellularLocation>
        <location evidence="3">Cell envelope</location>
    </subcellularLocation>
    <subcellularLocation>
        <location evidence="10">Cell membrane</location>
        <topology evidence="10">Multi-pass membrane protein</topology>
    </subcellularLocation>
    <subcellularLocation>
        <location evidence="2">Endomembrane system</location>
        <topology evidence="2">Multi-pass membrane protein</topology>
    </subcellularLocation>
</comment>
<evidence type="ECO:0000256" key="6">
    <source>
        <dbReference type="ARBA" id="ARBA00022971"/>
    </source>
</evidence>
<organism evidence="11 12">
    <name type="scientific">Mucor saturninus</name>
    <dbReference type="NCBI Taxonomy" id="64648"/>
    <lineage>
        <taxon>Eukaryota</taxon>
        <taxon>Fungi</taxon>
        <taxon>Fungi incertae sedis</taxon>
        <taxon>Mucoromycota</taxon>
        <taxon>Mucoromycotina</taxon>
        <taxon>Mucoromycetes</taxon>
        <taxon>Mucorales</taxon>
        <taxon>Mucorineae</taxon>
        <taxon>Mucoraceae</taxon>
        <taxon>Mucor</taxon>
    </lineage>
</organism>
<sequence length="461" mass="52048">MQTTLNERYALAWLEISTISILTVIGSLFYIISNITTFMTGSRSRLETVCDSINATSAQIYNAPSILLNATMVSMVTAKENIQRNLSTVVSVIESCVIWLVQMYKSTYRCLLGLAVHSVLSVVTQITGPLQKAAQGITSFVSGGDYMSGDWTRSLTDTQSKVDDWFKNDDDVIQKLIDKPFQLLHAQINDTLAGWEPPKYSSAPQLQEAQEQVCSSQDLIVSLDHVEFELKKYVYIFIGLLFGIMFFCILSNMFVIRSRHHRVTQARAMIVRLLRTTPTTPQECEKMLQAYTSADTFISWHEKSHPVYRLLHFMSHPIALYCLVVGIVGVITTFSLVWVLEMKSQQLYQDFTNQAQTWSMDASSQWTHTAALQYNNINYWINETEFDLNNQAFGVIKSTAITINETLTNVVDQVRELVVTVLGGTLLEAPAKDLIQCLLLTKIENIEQGLTWIVSKIKTSV</sequence>
<evidence type="ECO:0000256" key="7">
    <source>
        <dbReference type="ARBA" id="ARBA00022989"/>
    </source>
</evidence>
<dbReference type="EMBL" id="JAEPRD010000124">
    <property type="protein sequence ID" value="KAG2197650.1"/>
    <property type="molecule type" value="Genomic_DNA"/>
</dbReference>
<evidence type="ECO:0000256" key="4">
    <source>
        <dbReference type="ARBA" id="ARBA00010780"/>
    </source>
</evidence>
<accession>A0A8H7QSV6</accession>
<proteinExistence type="inferred from homology"/>
<dbReference type="InterPro" id="IPR026777">
    <property type="entry name" value="PRM1"/>
</dbReference>
<name>A0A8H7QSV6_9FUNG</name>
<dbReference type="GO" id="GO:0005886">
    <property type="term" value="C:plasma membrane"/>
    <property type="evidence" value="ECO:0007669"/>
    <property type="project" value="UniProtKB-SubCell"/>
</dbReference>
<keyword evidence="12" id="KW-1185">Reference proteome</keyword>
<gene>
    <name evidence="11" type="ORF">INT47_002357</name>
</gene>
<dbReference type="PANTHER" id="PTHR31030">
    <property type="entry name" value="PLASMA MEMBRANE FUSION PROTEIN PRM1"/>
    <property type="match status" value="1"/>
</dbReference>